<reference evidence="5 6" key="2">
    <citation type="journal article" date="2017" name="Front. Plant Sci.">
        <title>Gene Classification and Mining of Molecular Markers Useful in Red Clover (Trifolium pratense) Breeding.</title>
        <authorList>
            <person name="Istvanek J."/>
            <person name="Dluhosova J."/>
            <person name="Dluhos P."/>
            <person name="Patkova L."/>
            <person name="Nedelnik J."/>
            <person name="Repkova J."/>
        </authorList>
    </citation>
    <scope>NUCLEOTIDE SEQUENCE [LARGE SCALE GENOMIC DNA]</scope>
    <source>
        <strain evidence="6">cv. Tatra</strain>
        <tissue evidence="5">Young leaves</tissue>
    </source>
</reference>
<dbReference type="Pfam" id="PF07727">
    <property type="entry name" value="RVT_2"/>
    <property type="match status" value="1"/>
</dbReference>
<dbReference type="Pfam" id="PF22936">
    <property type="entry name" value="Pol_BBD"/>
    <property type="match status" value="1"/>
</dbReference>
<evidence type="ECO:0000313" key="5">
    <source>
        <dbReference type="EMBL" id="PNX95703.1"/>
    </source>
</evidence>
<keyword evidence="1" id="KW-0064">Aspartyl protease</keyword>
<keyword evidence="1" id="KW-0645">Protease</keyword>
<dbReference type="GO" id="GO:0004190">
    <property type="term" value="F:aspartic-type endopeptidase activity"/>
    <property type="evidence" value="ECO:0007669"/>
    <property type="project" value="UniProtKB-KW"/>
</dbReference>
<protein>
    <submittedName>
        <fullName evidence="5">Retrovirus-related Pol polyprotein from transposon TNT 1-94</fullName>
    </submittedName>
</protein>
<evidence type="ECO:0000259" key="2">
    <source>
        <dbReference type="Pfam" id="PF07727"/>
    </source>
</evidence>
<keyword evidence="1" id="KW-0378">Hydrolase</keyword>
<organism evidence="5 6">
    <name type="scientific">Trifolium pratense</name>
    <name type="common">Red clover</name>
    <dbReference type="NCBI Taxonomy" id="57577"/>
    <lineage>
        <taxon>Eukaryota</taxon>
        <taxon>Viridiplantae</taxon>
        <taxon>Streptophyta</taxon>
        <taxon>Embryophyta</taxon>
        <taxon>Tracheophyta</taxon>
        <taxon>Spermatophyta</taxon>
        <taxon>Magnoliopsida</taxon>
        <taxon>eudicotyledons</taxon>
        <taxon>Gunneridae</taxon>
        <taxon>Pentapetalae</taxon>
        <taxon>rosids</taxon>
        <taxon>fabids</taxon>
        <taxon>Fabales</taxon>
        <taxon>Fabaceae</taxon>
        <taxon>Papilionoideae</taxon>
        <taxon>50 kb inversion clade</taxon>
        <taxon>NPAAA clade</taxon>
        <taxon>Hologalegina</taxon>
        <taxon>IRL clade</taxon>
        <taxon>Trifolieae</taxon>
        <taxon>Trifolium</taxon>
    </lineage>
</organism>
<dbReference type="PANTHER" id="PTHR11439:SF500">
    <property type="entry name" value="RNA-DIRECTED DNA POLYMERASE"/>
    <property type="match status" value="1"/>
</dbReference>
<name>A0A2K3MY11_TRIPR</name>
<reference evidence="5 6" key="1">
    <citation type="journal article" date="2014" name="Am. J. Bot.">
        <title>Genome assembly and annotation for red clover (Trifolium pratense; Fabaceae).</title>
        <authorList>
            <person name="Istvanek J."/>
            <person name="Jaros M."/>
            <person name="Krenek A."/>
            <person name="Repkova J."/>
        </authorList>
    </citation>
    <scope>NUCLEOTIDE SEQUENCE [LARGE SCALE GENOMIC DNA]</scope>
    <source>
        <strain evidence="6">cv. Tatra</strain>
        <tissue evidence="5">Young leaves</tissue>
    </source>
</reference>
<proteinExistence type="predicted"/>
<dbReference type="AlphaFoldDB" id="A0A2K3MY11"/>
<dbReference type="EMBL" id="ASHM01013740">
    <property type="protein sequence ID" value="PNX95703.1"/>
    <property type="molecule type" value="Genomic_DNA"/>
</dbReference>
<dbReference type="InterPro" id="IPR057670">
    <property type="entry name" value="SH3_retrovirus"/>
</dbReference>
<dbReference type="InterPro" id="IPR054722">
    <property type="entry name" value="PolX-like_BBD"/>
</dbReference>
<dbReference type="Pfam" id="PF25597">
    <property type="entry name" value="SH3_retrovirus"/>
    <property type="match status" value="1"/>
</dbReference>
<dbReference type="PANTHER" id="PTHR11439">
    <property type="entry name" value="GAG-POL-RELATED RETROTRANSPOSON"/>
    <property type="match status" value="1"/>
</dbReference>
<feature type="domain" description="Reverse transcriptase Ty1/copia-type" evidence="2">
    <location>
        <begin position="490"/>
        <end position="733"/>
    </location>
</feature>
<evidence type="ECO:0000259" key="3">
    <source>
        <dbReference type="Pfam" id="PF22936"/>
    </source>
</evidence>
<dbReference type="InterPro" id="IPR043502">
    <property type="entry name" value="DNA/RNA_pol_sf"/>
</dbReference>
<accession>A0A2K3MY11</accession>
<feature type="domain" description="Retrovirus-related Pol polyprotein from transposon TNT 1-94-like beta-barrel" evidence="3">
    <location>
        <begin position="125"/>
        <end position="201"/>
    </location>
</feature>
<comment type="caution">
    <text evidence="5">The sequence shown here is derived from an EMBL/GenBank/DDBJ whole genome shotgun (WGS) entry which is preliminary data.</text>
</comment>
<evidence type="ECO:0000313" key="6">
    <source>
        <dbReference type="Proteomes" id="UP000236291"/>
    </source>
</evidence>
<sequence length="975" mass="108535">MDMDEAEALLLAHETRLEKSKKKTLDEICFKTGHPASECWHKSNLQYQPQIHPNYHAGYGQNPPSYGFMHYPAYNGYDNGFGASSSSFNPYLPRLPSPMRPSTSQVAPPNALIANAPSVSGSGTWYPDSGASYHVTADARNIQEPSFFDGADQVYIGNGQGLPIHSTGSSVFPSPLYPNISLSLNNLLHVPTITKNLISATNEVLLKGNVGSDGLYQFPSLNIQSAPLITTLPLSNKASACTVGNIANVSSSMHHLSNKTSVFTVSNTTSTTNSMHPLSFSSQYLWHLSDLWGPSPTVSTLGSHECIFLGYSSTHKGYKCLSPSGRIYVSKDVLFNESKFPYTSMFCEHSSPLMSSVRDVPTKILPIEPSSFPNHNITPISPDNPIPTTSTILPSSDTLPTTVETINHAPNPPPSLTISNSFNNPPLHPNKTTVPSNCHNMQTRSKSGIFLPKHPTVLLTHSEPKSVKQALQDPKWLTAMQSEFDALQQNNTWSLVPLPANRKAIGCKWIFRIKENPDGSINKYKARLVAKGFHQLQGFDFTETFSLVVKPLTIRLILTLAISYKWSLQQLDVNNAFLNGVLEEEVYMEQPQGFENSNPSMVCKLNKALYGLKQAPRQWFDKLTTTLVRFGFQTSKCDPSLFILNKDNHIVYLLVYVDDIIITGSSSQLVTSLVHKLNSVFSLKQLGLLDYFLGIEVKHLPNSTLLLTQSKYIRDLLTKTNMLESNPISTPMMSTCKLSKVGSDKFHDPSLYRSVVGSLQYATITRPEIAYAVNKVCQFMSNPLDSHWTAVKRILRYLKETLHMGLVLYPFDVHKPISLKVFCDADWASDPDDRRSTSGAAIFFGTSLVSWWSRKQQVVARSSTEAEYRSRAQATAYVLWIQTLLKELTIPFSQPIIYCDNQSAVLLAHNPILHTRTKHMEIDLFFVREKVVAKQLTIVHIPGIEQCADILTKPVSTTKFLLMMDKLNVQPCQSH</sequence>
<dbReference type="InterPro" id="IPR013103">
    <property type="entry name" value="RVT_2"/>
</dbReference>
<dbReference type="Proteomes" id="UP000236291">
    <property type="component" value="Unassembled WGS sequence"/>
</dbReference>
<evidence type="ECO:0000259" key="4">
    <source>
        <dbReference type="Pfam" id="PF25597"/>
    </source>
</evidence>
<feature type="domain" description="Retroviral polymerase SH3-like" evidence="4">
    <location>
        <begin position="303"/>
        <end position="344"/>
    </location>
</feature>
<dbReference type="CDD" id="cd09272">
    <property type="entry name" value="RNase_HI_RT_Ty1"/>
    <property type="match status" value="1"/>
</dbReference>
<gene>
    <name evidence="5" type="ORF">L195_g018897</name>
</gene>
<evidence type="ECO:0000256" key="1">
    <source>
        <dbReference type="ARBA" id="ARBA00022750"/>
    </source>
</evidence>
<dbReference type="SUPFAM" id="SSF56672">
    <property type="entry name" value="DNA/RNA polymerases"/>
    <property type="match status" value="1"/>
</dbReference>